<protein>
    <submittedName>
        <fullName evidence="5">Pullulanase, putative, pul13B</fullName>
        <ecNumber evidence="5">3.2.1.41</ecNumber>
    </submittedName>
</protein>
<reference evidence="5 6" key="1">
    <citation type="journal article" date="2008" name="J. Bacteriol.">
        <title>Insights into plant cell wall degradation from the genome sequence of the soil bacterium Cellvibrio japonicus.</title>
        <authorList>
            <person name="Deboy R.T."/>
            <person name="Mongodin E.F."/>
            <person name="Fouts D.E."/>
            <person name="Tailford L.E."/>
            <person name="Khouri H."/>
            <person name="Emerson J.B."/>
            <person name="Mohamoud Y."/>
            <person name="Watkins K."/>
            <person name="Henrissat B."/>
            <person name="Gilbert H.J."/>
            <person name="Nelson K.E."/>
        </authorList>
    </citation>
    <scope>NUCLEOTIDE SEQUENCE [LARGE SCALE GENOMIC DNA]</scope>
    <source>
        <strain evidence="5 6">Ueda107</strain>
    </source>
</reference>
<dbReference type="GO" id="GO:0030246">
    <property type="term" value="F:carbohydrate binding"/>
    <property type="evidence" value="ECO:0007669"/>
    <property type="project" value="InterPro"/>
</dbReference>
<dbReference type="SUPFAM" id="SSF51445">
    <property type="entry name" value="(Trans)glycosidases"/>
    <property type="match status" value="1"/>
</dbReference>
<dbReference type="SUPFAM" id="SSF81296">
    <property type="entry name" value="E set domains"/>
    <property type="match status" value="2"/>
</dbReference>
<dbReference type="InterPro" id="IPR013783">
    <property type="entry name" value="Ig-like_fold"/>
</dbReference>
<feature type="chain" id="PRO_5002796441" evidence="3">
    <location>
        <begin position="22"/>
        <end position="1506"/>
    </location>
</feature>
<dbReference type="Pfam" id="PF11852">
    <property type="entry name" value="Pullul_strch_C"/>
    <property type="match status" value="1"/>
</dbReference>
<dbReference type="EC" id="3.2.1.41" evidence="5"/>
<dbReference type="CDD" id="cd02861">
    <property type="entry name" value="E_set_pullulanase_like"/>
    <property type="match status" value="3"/>
</dbReference>
<dbReference type="GO" id="GO:0005975">
    <property type="term" value="P:carbohydrate metabolic process"/>
    <property type="evidence" value="ECO:0007669"/>
    <property type="project" value="InterPro"/>
</dbReference>
<dbReference type="InterPro" id="IPR006047">
    <property type="entry name" value="GH13_cat_dom"/>
</dbReference>
<dbReference type="CDD" id="cd02860">
    <property type="entry name" value="E_set_Pullulanase"/>
    <property type="match status" value="1"/>
</dbReference>
<dbReference type="Gene3D" id="3.20.20.80">
    <property type="entry name" value="Glycosidases"/>
    <property type="match status" value="1"/>
</dbReference>
<dbReference type="CDD" id="cd11341">
    <property type="entry name" value="AmyAc_Pullulanase_LD-like"/>
    <property type="match status" value="1"/>
</dbReference>
<dbReference type="InterPro" id="IPR014756">
    <property type="entry name" value="Ig_E-set"/>
</dbReference>
<dbReference type="Pfam" id="PF17967">
    <property type="entry name" value="Pullulanase_N2"/>
    <property type="match status" value="1"/>
</dbReference>
<dbReference type="KEGG" id="cja:CJA_3161"/>
<dbReference type="HOGENOM" id="CLU_004744_5_0_6"/>
<dbReference type="PANTHER" id="PTHR43002">
    <property type="entry name" value="GLYCOGEN DEBRANCHING ENZYME"/>
    <property type="match status" value="1"/>
</dbReference>
<proteinExistence type="inferred from homology"/>
<evidence type="ECO:0000256" key="1">
    <source>
        <dbReference type="ARBA" id="ARBA00008061"/>
    </source>
</evidence>
<dbReference type="SUPFAM" id="SSF51011">
    <property type="entry name" value="Glycosyl hydrolase domain"/>
    <property type="match status" value="1"/>
</dbReference>
<sequence>MLKYRNKLGLFALVLGLTALSGCGGGSGTGTDQVNFPKCQDPEVLLPGGQCGLPTEPFVPPACPDGQIRNALGVCIPSNFPTPVYKPGLNEAVIYVNVDGTESERKELLSKYNLHLWQACGGGWGNSVTDGKNTNYVIPTTWPNGPFASSSGEPGAEKPHDPYYGAYFIIPISADGTCGNFIVKRPDLEPVLQTNDLRLTISRAGGQFDRMVWVVINKDDMRNSIVSQVPACLRPDCSLERPITTITGIDAHWIDRDTIVWNKTIDPDYDVVLYQSAEAGMSANTEGDIVGGQALATLSGARPMTEEEISRFPHLASYSAYDIPSTTGLDEIKTALKGELILYGRYDSVETETDPVTQEEQEVTVVRGYATRLQTAGALDDIYTSSDNDADEATLGVTYTAGGVGVSVWAPTAQNVELRVFSGQPLRLAENIPMQLDTVTGIWHYQGTLAQLDRKFYRFRVTAFNAVDQRIRRLEVTDPYSISLATDGRYSQFVNLNDADLKPSGWDEHTVPVAGAPENFVIYEAHVRDFSAQDESTPKAYRGKYMAFTVADSAPVNHLKSLVESGLTHIHLLPTNDGGTVPEGAGSQVNLDSYIFELCQRVSNPADLSVCDGSIPNSKKVSEVIASFDTKTSAARDLINAIKDIDGFNWGYDPVHYNAPEGSYATDSNGFVRVKEKRAMIMALHNIGLRTVFDVVYPHTLESGNTSPNSTFDKIVPGYYFRTNVSTGLAENGTGAGSDTATEHRMMAKFVKDSLVHWTQNYKVDGFRFDQSGYMPKAVLTESYDAVRAIDPDNYFYAEAWNPASPAPERIGLENLATQMSLAGTGIGTFNDRMRNPLREFQLFKGGSVDAIRAGLAGNLADFKLKAKNGAIISASTVGAYNLDPQEAINYVEKHDNETLWDWMHKPDAIDAGTSIDNRVRMQNITLSIPVLSQGIPFIHMGSDLLRSKSMTADSYNAGDWFNYVDFTKQTNNWAVGLPPRKEGMPSDAQILSAFNDVNSKPSPEHIEFAGEIFKEMLAIAKNSPLFSLQTAQEVFDRVGFQDGGKSQKAGVIVMSIDDGAGVVSGTEDVQRADLDPALDAMVVVFNGTTTAQTLTVPTATGFELHDIQKNSVDEIVRNASFAEAVNDEIGGNFTVPAFTTAVFVKKQAGGQGVGLSAGATLDLPDQEPPPYASDVYVRGNVYDDDWSAVDATRMAYHGRGIYSVVLDIDARVDAYKFKIAAADWNVPNLGANATVVLGAPLVLNQGGDSSDISINITESGLYRFELDASSSLTAPTITVVKEQLNGGTVYLRGNIPEVGWDATTTLNQLSYTGKGIYSVAVDVAAAEDPYSFKIASSDWSTFNFGNGSSIDLGEEAPVSQGGDNIGLTVSISATYRFELNMQDPAVPTVKVYADNVYSSLPIYIRGNVSSDWGATDANQLAYSGSGLYTLKLNLAANNSYQFKVAAADWGALDFGSSNSAVLGTPVNLVAGGSNIGLSIASEGEYVFTLDTANPEALTVTVDSAD</sequence>
<evidence type="ECO:0000256" key="3">
    <source>
        <dbReference type="SAM" id="SignalP"/>
    </source>
</evidence>
<keyword evidence="2 5" id="KW-0326">Glycosidase</keyword>
<keyword evidence="5" id="KW-0378">Hydrolase</keyword>
<dbReference type="InterPro" id="IPR013784">
    <property type="entry name" value="Carb-bd-like_fold"/>
</dbReference>
<dbReference type="Gene3D" id="2.60.40.10">
    <property type="entry name" value="Immunoglobulins"/>
    <property type="match status" value="3"/>
</dbReference>
<dbReference type="SUPFAM" id="SSF49452">
    <property type="entry name" value="Starch-binding domain-like"/>
    <property type="match status" value="1"/>
</dbReference>
<feature type="signal peptide" evidence="3">
    <location>
        <begin position="1"/>
        <end position="21"/>
    </location>
</feature>
<gene>
    <name evidence="5" type="primary">pul13B</name>
    <name evidence="5" type="ordered locus">CJA_3161</name>
</gene>
<evidence type="ECO:0000256" key="2">
    <source>
        <dbReference type="ARBA" id="ARBA00023295"/>
    </source>
</evidence>
<dbReference type="InterPro" id="IPR013780">
    <property type="entry name" value="Glyco_hydro_b"/>
</dbReference>
<dbReference type="InterPro" id="IPR017853">
    <property type="entry name" value="GH"/>
</dbReference>
<evidence type="ECO:0000313" key="5">
    <source>
        <dbReference type="EMBL" id="ACE82691.1"/>
    </source>
</evidence>
<dbReference type="Pfam" id="PF02922">
    <property type="entry name" value="CBM_48"/>
    <property type="match status" value="1"/>
</dbReference>
<dbReference type="Gene3D" id="2.60.40.1110">
    <property type="match status" value="1"/>
</dbReference>
<keyword evidence="3" id="KW-0732">Signal</keyword>
<dbReference type="Proteomes" id="UP000001036">
    <property type="component" value="Chromosome"/>
</dbReference>
<dbReference type="STRING" id="498211.CJA_3161"/>
<name>B3PDV8_CELJU</name>
<accession>B3PDV8</accession>
<dbReference type="PROSITE" id="PS51257">
    <property type="entry name" value="PROKAR_LIPOPROTEIN"/>
    <property type="match status" value="1"/>
</dbReference>
<organism evidence="5 6">
    <name type="scientific">Cellvibrio japonicus (strain Ueda107)</name>
    <name type="common">Pseudomonas fluorescens subsp. cellulosa</name>
    <dbReference type="NCBI Taxonomy" id="498211"/>
    <lineage>
        <taxon>Bacteria</taxon>
        <taxon>Pseudomonadati</taxon>
        <taxon>Pseudomonadota</taxon>
        <taxon>Gammaproteobacteria</taxon>
        <taxon>Cellvibrionales</taxon>
        <taxon>Cellvibrionaceae</taxon>
        <taxon>Cellvibrio</taxon>
    </lineage>
</organism>
<dbReference type="SMART" id="SM00642">
    <property type="entry name" value="Aamy"/>
    <property type="match status" value="1"/>
</dbReference>
<dbReference type="OrthoDB" id="3236218at2"/>
<dbReference type="CAZy" id="CBM48">
    <property type="family name" value="Carbohydrate-Binding Module Family 48"/>
</dbReference>
<dbReference type="RefSeq" id="WP_012488738.1">
    <property type="nucleotide sequence ID" value="NC_010995.1"/>
</dbReference>
<dbReference type="EMBL" id="CP000934">
    <property type="protein sequence ID" value="ACE82691.1"/>
    <property type="molecule type" value="Genomic_DNA"/>
</dbReference>
<comment type="similarity">
    <text evidence="1">Belongs to the glycosyl hydrolase 13 family.</text>
</comment>
<dbReference type="InterPro" id="IPR004193">
    <property type="entry name" value="Glyco_hydro_13_N"/>
</dbReference>
<evidence type="ECO:0000313" key="6">
    <source>
        <dbReference type="Proteomes" id="UP000001036"/>
    </source>
</evidence>
<evidence type="ECO:0000259" key="4">
    <source>
        <dbReference type="SMART" id="SM00642"/>
    </source>
</evidence>
<dbReference type="Gene3D" id="2.60.40.1130">
    <property type="entry name" value="Rab geranylgeranyltransferase alpha-subunit, insert domain"/>
    <property type="match status" value="1"/>
</dbReference>
<dbReference type="CAZy" id="GH13">
    <property type="family name" value="Glycoside Hydrolase Family 13"/>
</dbReference>
<dbReference type="eggNOG" id="COG1523">
    <property type="taxonomic scope" value="Bacteria"/>
</dbReference>
<dbReference type="Gene3D" id="2.60.40.1180">
    <property type="entry name" value="Golgi alpha-mannosidase II"/>
    <property type="match status" value="1"/>
</dbReference>
<dbReference type="InterPro" id="IPR040671">
    <property type="entry name" value="Pullulanase_N2"/>
</dbReference>
<dbReference type="GO" id="GO:0051060">
    <property type="term" value="F:pullulanase activity"/>
    <property type="evidence" value="ECO:0007669"/>
    <property type="project" value="UniProtKB-EC"/>
</dbReference>
<dbReference type="InterPro" id="IPR024561">
    <property type="entry name" value="Pullul_strch_C"/>
</dbReference>
<keyword evidence="6" id="KW-1185">Reference proteome</keyword>
<feature type="domain" description="Glycosyl hydrolase family 13 catalytic" evidence="4">
    <location>
        <begin position="622"/>
        <end position="975"/>
    </location>
</feature>